<dbReference type="InterPro" id="IPR003740">
    <property type="entry name" value="YitT"/>
</dbReference>
<dbReference type="InterPro" id="IPR051461">
    <property type="entry name" value="UPF0750_membrane"/>
</dbReference>
<evidence type="ECO:0000256" key="6">
    <source>
        <dbReference type="SAM" id="Phobius"/>
    </source>
</evidence>
<keyword evidence="2" id="KW-1003">Cell membrane</keyword>
<feature type="transmembrane region" description="Helical" evidence="6">
    <location>
        <begin position="115"/>
        <end position="132"/>
    </location>
</feature>
<dbReference type="Proteomes" id="UP000008457">
    <property type="component" value="Chromosome"/>
</dbReference>
<dbReference type="Gene3D" id="3.30.70.120">
    <property type="match status" value="1"/>
</dbReference>
<evidence type="ECO:0000259" key="7">
    <source>
        <dbReference type="Pfam" id="PF10035"/>
    </source>
</evidence>
<dbReference type="KEGG" id="mas:Mahau_1725"/>
<dbReference type="CDD" id="cd16380">
    <property type="entry name" value="YitT_C"/>
    <property type="match status" value="1"/>
</dbReference>
<evidence type="ECO:0000313" key="8">
    <source>
        <dbReference type="EMBL" id="AEE96906.1"/>
    </source>
</evidence>
<feature type="transmembrane region" description="Helical" evidence="6">
    <location>
        <begin position="85"/>
        <end position="103"/>
    </location>
</feature>
<dbReference type="Pfam" id="PF02588">
    <property type="entry name" value="YitT_membrane"/>
    <property type="match status" value="1"/>
</dbReference>
<protein>
    <recommendedName>
        <fullName evidence="7">DUF2179 domain-containing protein</fullName>
    </recommendedName>
</protein>
<evidence type="ECO:0000313" key="9">
    <source>
        <dbReference type="Proteomes" id="UP000008457"/>
    </source>
</evidence>
<dbReference type="HOGENOM" id="CLU_063199_1_1_9"/>
<dbReference type="PANTHER" id="PTHR33545:SF9">
    <property type="entry name" value="UPF0750 MEMBRANE PROTEIN YITE"/>
    <property type="match status" value="1"/>
</dbReference>
<feature type="transmembrane region" description="Helical" evidence="6">
    <location>
        <begin position="57"/>
        <end position="78"/>
    </location>
</feature>
<accession>F4A072</accession>
<sequence>MRQCLADMWRKYRDVFYDYLGIILGTLIVALSFNLFFVPNKIAPGGVGGIATVLYYLFKFPVGTTMLVLNIPLFLAGVKVHGAGFGFKTLIATVLLSFFIDAIKLQPLTHNEILAAVYGGIIMGIGLGIVFRSDATTGGTDLAAKIVHKFMPYITMGWLLFMIDTAVVTFAGAVFGPEQALYAIIALFISSYVIDLIQEGLGSAKAFIVVSDKADEISKVILHDIDRGVTLLEGRGAYTQRKKDVILCVVSRTEVIRLKEIITAIDNKAFLIITDAREVHGEGF</sequence>
<evidence type="ECO:0000256" key="4">
    <source>
        <dbReference type="ARBA" id="ARBA00022989"/>
    </source>
</evidence>
<dbReference type="PIRSF" id="PIRSF006483">
    <property type="entry name" value="Membrane_protein_YitT"/>
    <property type="match status" value="1"/>
</dbReference>
<dbReference type="InterPro" id="IPR015867">
    <property type="entry name" value="N-reg_PII/ATP_PRibTrfase_C"/>
</dbReference>
<dbReference type="eggNOG" id="COG1284">
    <property type="taxonomic scope" value="Bacteria"/>
</dbReference>
<keyword evidence="5 6" id="KW-0472">Membrane</keyword>
<reference evidence="9" key="1">
    <citation type="submission" date="2010-11" db="EMBL/GenBank/DDBJ databases">
        <title>The complete genome of Mahella australiensis DSM 15567.</title>
        <authorList>
            <consortium name="US DOE Joint Genome Institute (JGI-PGF)"/>
            <person name="Lucas S."/>
            <person name="Copeland A."/>
            <person name="Lapidus A."/>
            <person name="Bruce D."/>
            <person name="Goodwin L."/>
            <person name="Pitluck S."/>
            <person name="Kyrpides N."/>
            <person name="Mavromatis K."/>
            <person name="Pagani I."/>
            <person name="Ivanova N."/>
            <person name="Teshima H."/>
            <person name="Brettin T."/>
            <person name="Detter J.C."/>
            <person name="Han C."/>
            <person name="Tapia R."/>
            <person name="Land M."/>
            <person name="Hauser L."/>
            <person name="Markowitz V."/>
            <person name="Cheng J.-F."/>
            <person name="Hugenholtz P."/>
            <person name="Woyke T."/>
            <person name="Wu D."/>
            <person name="Spring S."/>
            <person name="Pukall R."/>
            <person name="Steenblock K."/>
            <person name="Schneider S."/>
            <person name="Klenk H.-P."/>
            <person name="Eisen J.A."/>
        </authorList>
    </citation>
    <scope>NUCLEOTIDE SEQUENCE [LARGE SCALE GENOMIC DNA]</scope>
    <source>
        <strain evidence="9">DSM 15567 / CIP 107919 / 50-1 BON</strain>
    </source>
</reference>
<dbReference type="AlphaFoldDB" id="F4A072"/>
<evidence type="ECO:0000256" key="1">
    <source>
        <dbReference type="ARBA" id="ARBA00004651"/>
    </source>
</evidence>
<organism evidence="8 9">
    <name type="scientific">Mahella australiensis (strain DSM 15567 / CIP 107919 / 50-1 BON)</name>
    <dbReference type="NCBI Taxonomy" id="697281"/>
    <lineage>
        <taxon>Bacteria</taxon>
        <taxon>Bacillati</taxon>
        <taxon>Bacillota</taxon>
        <taxon>Clostridia</taxon>
        <taxon>Thermoanaerobacterales</taxon>
        <taxon>Thermoanaerobacterales Family IV. Incertae Sedis</taxon>
        <taxon>Mahella</taxon>
    </lineage>
</organism>
<keyword evidence="4 6" id="KW-1133">Transmembrane helix</keyword>
<gene>
    <name evidence="8" type="ordered locus">Mahau_1725</name>
</gene>
<keyword evidence="9" id="KW-1185">Reference proteome</keyword>
<feature type="domain" description="DUF2179" evidence="7">
    <location>
        <begin position="227"/>
        <end position="281"/>
    </location>
</feature>
<dbReference type="EMBL" id="CP002360">
    <property type="protein sequence ID" value="AEE96906.1"/>
    <property type="molecule type" value="Genomic_DNA"/>
</dbReference>
<evidence type="ECO:0000256" key="3">
    <source>
        <dbReference type="ARBA" id="ARBA00022692"/>
    </source>
</evidence>
<reference evidence="8 9" key="2">
    <citation type="journal article" date="2011" name="Stand. Genomic Sci.">
        <title>Complete genome sequence of Mahella australiensis type strain (50-1 BON).</title>
        <authorList>
            <person name="Sikorski J."/>
            <person name="Teshima H."/>
            <person name="Nolan M."/>
            <person name="Lucas S."/>
            <person name="Hammon N."/>
            <person name="Deshpande S."/>
            <person name="Cheng J.F."/>
            <person name="Pitluck S."/>
            <person name="Liolios K."/>
            <person name="Pagani I."/>
            <person name="Ivanova N."/>
            <person name="Huntemann M."/>
            <person name="Mavromatis K."/>
            <person name="Ovchinikova G."/>
            <person name="Pati A."/>
            <person name="Tapia R."/>
            <person name="Han C."/>
            <person name="Goodwin L."/>
            <person name="Chen A."/>
            <person name="Palaniappan K."/>
            <person name="Land M."/>
            <person name="Hauser L."/>
            <person name="Ngatchou-Djao O.D."/>
            <person name="Rohde M."/>
            <person name="Pukall R."/>
            <person name="Spring S."/>
            <person name="Abt B."/>
            <person name="Goker M."/>
            <person name="Detter J.C."/>
            <person name="Woyke T."/>
            <person name="Bristow J."/>
            <person name="Markowitz V."/>
            <person name="Hugenholtz P."/>
            <person name="Eisen J.A."/>
            <person name="Kyrpides N.C."/>
            <person name="Klenk H.P."/>
            <person name="Lapidus A."/>
        </authorList>
    </citation>
    <scope>NUCLEOTIDE SEQUENCE [LARGE SCALE GENOMIC DNA]</scope>
    <source>
        <strain evidence="9">DSM 15567 / CIP 107919 / 50-1 BON</strain>
    </source>
</reference>
<proteinExistence type="predicted"/>
<evidence type="ECO:0000256" key="2">
    <source>
        <dbReference type="ARBA" id="ARBA00022475"/>
    </source>
</evidence>
<feature type="transmembrane region" description="Helical" evidence="6">
    <location>
        <begin position="16"/>
        <end position="37"/>
    </location>
</feature>
<comment type="subcellular location">
    <subcellularLocation>
        <location evidence="1">Cell membrane</location>
        <topology evidence="1">Multi-pass membrane protein</topology>
    </subcellularLocation>
</comment>
<dbReference type="GO" id="GO:0005886">
    <property type="term" value="C:plasma membrane"/>
    <property type="evidence" value="ECO:0007669"/>
    <property type="project" value="UniProtKB-SubCell"/>
</dbReference>
<name>F4A072_MAHA5</name>
<dbReference type="PANTHER" id="PTHR33545">
    <property type="entry name" value="UPF0750 MEMBRANE PROTEIN YITT-RELATED"/>
    <property type="match status" value="1"/>
</dbReference>
<dbReference type="InterPro" id="IPR019264">
    <property type="entry name" value="DUF2179"/>
</dbReference>
<keyword evidence="3 6" id="KW-0812">Transmembrane</keyword>
<dbReference type="STRING" id="697281.Mahau_1725"/>
<evidence type="ECO:0000256" key="5">
    <source>
        <dbReference type="ARBA" id="ARBA00023136"/>
    </source>
</evidence>
<feature type="transmembrane region" description="Helical" evidence="6">
    <location>
        <begin position="153"/>
        <end position="174"/>
    </location>
</feature>
<dbReference type="Pfam" id="PF10035">
    <property type="entry name" value="DUF2179"/>
    <property type="match status" value="1"/>
</dbReference>
<feature type="transmembrane region" description="Helical" evidence="6">
    <location>
        <begin position="180"/>
        <end position="197"/>
    </location>
</feature>